<sequence length="176" mass="19060">MRNIAKLILPVAAVLLAGSAHADICADLRAMQQQAPSHFDGWKKDGQDSVVKGDKRGPVYLSNFMLDGAEVCTISSNSSVYSCVWRLASPADLGRAYQRMVNDIKACAPLGKEPAGIIADEPQQRSQGDLRQVTEVTGFDYADVEATVLVGQMQLTGPKGLARNELKFSFSHPQPR</sequence>
<reference evidence="2 3" key="1">
    <citation type="journal article" date="2013" name="Front. Microbiol.">
        <title>The genome of the endophytic bacterium H. frisingense GSF30(T) identifies diverse strategies in the Herbaspirillum genus to interact with plants.</title>
        <authorList>
            <person name="Straub D."/>
            <person name="Rothballer M."/>
            <person name="Hartmann A."/>
            <person name="Ludewig U."/>
        </authorList>
    </citation>
    <scope>NUCLEOTIDE SEQUENCE [LARGE SCALE GENOMIC DNA]</scope>
    <source>
        <strain evidence="2 3">GSF30</strain>
    </source>
</reference>
<protein>
    <recommendedName>
        <fullName evidence="4">Vesicle formation protein</fullName>
    </recommendedName>
</protein>
<dbReference type="AlphaFoldDB" id="A0AAI9N299"/>
<name>A0AAI9N299_9BURK</name>
<dbReference type="Proteomes" id="UP000006772">
    <property type="component" value="Unassembled WGS sequence"/>
</dbReference>
<evidence type="ECO:0000313" key="3">
    <source>
        <dbReference type="Proteomes" id="UP000006772"/>
    </source>
</evidence>
<gene>
    <name evidence="2" type="ORF">HFRIS_018571</name>
</gene>
<dbReference type="RefSeq" id="WP_006712893.1">
    <property type="nucleotide sequence ID" value="NZ_AEEC02000031.1"/>
</dbReference>
<dbReference type="EMBL" id="AEEC02000031">
    <property type="protein sequence ID" value="EOA03201.1"/>
    <property type="molecule type" value="Genomic_DNA"/>
</dbReference>
<organism evidence="2 3">
    <name type="scientific">Herbaspirillum frisingense GSF30</name>
    <dbReference type="NCBI Taxonomy" id="864073"/>
    <lineage>
        <taxon>Bacteria</taxon>
        <taxon>Pseudomonadati</taxon>
        <taxon>Pseudomonadota</taxon>
        <taxon>Betaproteobacteria</taxon>
        <taxon>Burkholderiales</taxon>
        <taxon>Oxalobacteraceae</taxon>
        <taxon>Herbaspirillum</taxon>
    </lineage>
</organism>
<evidence type="ECO:0000313" key="2">
    <source>
        <dbReference type="EMBL" id="EOA03201.1"/>
    </source>
</evidence>
<feature type="chain" id="PRO_5042585636" description="Vesicle formation protein" evidence="1">
    <location>
        <begin position="23"/>
        <end position="176"/>
    </location>
</feature>
<evidence type="ECO:0000256" key="1">
    <source>
        <dbReference type="SAM" id="SignalP"/>
    </source>
</evidence>
<evidence type="ECO:0008006" key="4">
    <source>
        <dbReference type="Google" id="ProtNLM"/>
    </source>
</evidence>
<feature type="signal peptide" evidence="1">
    <location>
        <begin position="1"/>
        <end position="22"/>
    </location>
</feature>
<keyword evidence="1" id="KW-0732">Signal</keyword>
<comment type="caution">
    <text evidence="2">The sequence shown here is derived from an EMBL/GenBank/DDBJ whole genome shotgun (WGS) entry which is preliminary data.</text>
</comment>
<accession>A0AAI9N299</accession>
<proteinExistence type="predicted"/>